<accession>A0ABD0A3M8</accession>
<dbReference type="EMBL" id="BMDA01000001">
    <property type="protein sequence ID" value="GGH26841.1"/>
    <property type="molecule type" value="Genomic_DNA"/>
</dbReference>
<dbReference type="AlphaFoldDB" id="A0ABD0A3M8"/>
<reference evidence="1 2" key="1">
    <citation type="journal article" date="2014" name="Int. J. Syst. Evol. Microbiol.">
        <title>Complete genome sequence of Corynebacterium casei LMG S-19264T (=DSM 44701T), isolated from a smear-ripened cheese.</title>
        <authorList>
            <consortium name="US DOE Joint Genome Institute (JGI-PGF)"/>
            <person name="Walter F."/>
            <person name="Albersmeier A."/>
            <person name="Kalinowski J."/>
            <person name="Ruckert C."/>
        </authorList>
    </citation>
    <scope>NUCLEOTIDE SEQUENCE [LARGE SCALE GENOMIC DNA]</scope>
    <source>
        <strain evidence="1 2">CCM 8635</strain>
    </source>
</reference>
<sequence>MLLFENYSAQTYKKLNKNSQSMTSIFISIKNLKNISIKLKIKPKLSKIKSQKDKYCFYLHPYILINHIEI</sequence>
<proteinExistence type="predicted"/>
<dbReference type="Proteomes" id="UP000652691">
    <property type="component" value="Unassembled WGS sequence"/>
</dbReference>
<comment type="caution">
    <text evidence="1">The sequence shown here is derived from an EMBL/GenBank/DDBJ whole genome shotgun (WGS) entry which is preliminary data.</text>
</comment>
<gene>
    <name evidence="1" type="ORF">GCM10007354_04600</name>
</gene>
<name>A0ABD0A3M8_9GAMM</name>
<organism evidence="1 2">
    <name type="scientific">Acinetobacter courvalinii</name>
    <dbReference type="NCBI Taxonomy" id="280147"/>
    <lineage>
        <taxon>Bacteria</taxon>
        <taxon>Pseudomonadati</taxon>
        <taxon>Pseudomonadota</taxon>
        <taxon>Gammaproteobacteria</taxon>
        <taxon>Moraxellales</taxon>
        <taxon>Moraxellaceae</taxon>
        <taxon>Acinetobacter</taxon>
    </lineage>
</organism>
<evidence type="ECO:0000313" key="2">
    <source>
        <dbReference type="Proteomes" id="UP000652691"/>
    </source>
</evidence>
<evidence type="ECO:0000313" key="1">
    <source>
        <dbReference type="EMBL" id="GGH26841.1"/>
    </source>
</evidence>
<protein>
    <submittedName>
        <fullName evidence="1">Uncharacterized protein</fullName>
    </submittedName>
</protein>